<evidence type="ECO:0000313" key="1">
    <source>
        <dbReference type="EMBL" id="CAB4594206.1"/>
    </source>
</evidence>
<gene>
    <name evidence="1" type="ORF">UFOPK1791_00734</name>
</gene>
<dbReference type="EMBL" id="CAEZUF010000064">
    <property type="protein sequence ID" value="CAB4594206.1"/>
    <property type="molecule type" value="Genomic_DNA"/>
</dbReference>
<reference evidence="1" key="1">
    <citation type="submission" date="2020-05" db="EMBL/GenBank/DDBJ databases">
        <authorList>
            <person name="Chiriac C."/>
            <person name="Salcher M."/>
            <person name="Ghai R."/>
            <person name="Kavagutti S V."/>
        </authorList>
    </citation>
    <scope>NUCLEOTIDE SEQUENCE</scope>
</reference>
<sequence>MLAPVNNRFNNVKISETGVAVTTNKPKPKRSIKIGIASIEVTSAISGVETPYPIQPPPPRIAVAPVPFEPLNM</sequence>
<name>A0A6J6FYS4_9ZZZZ</name>
<protein>
    <submittedName>
        <fullName evidence="1">Unannotated protein</fullName>
    </submittedName>
</protein>
<accession>A0A6J6FYS4</accession>
<dbReference type="AlphaFoldDB" id="A0A6J6FYS4"/>
<proteinExistence type="predicted"/>
<organism evidence="1">
    <name type="scientific">freshwater metagenome</name>
    <dbReference type="NCBI Taxonomy" id="449393"/>
    <lineage>
        <taxon>unclassified sequences</taxon>
        <taxon>metagenomes</taxon>
        <taxon>ecological metagenomes</taxon>
    </lineage>
</organism>